<dbReference type="PRINTS" id="PR01550">
    <property type="entry name" value="TOP6AFAMILY"/>
</dbReference>
<dbReference type="GO" id="GO:0003918">
    <property type="term" value="F:DNA topoisomerase type II (double strand cut, ATP-hydrolyzing) activity"/>
    <property type="evidence" value="ECO:0007669"/>
    <property type="project" value="UniProtKB-UniRule"/>
</dbReference>
<accession>A0A0G2USN4</accession>
<feature type="domain" description="Topoisomerase 6 subunit A/Spo11 TOPRIM" evidence="12">
    <location>
        <begin position="151"/>
        <end position="304"/>
    </location>
</feature>
<keyword evidence="8 10" id="KW-0238">DNA-binding</keyword>
<evidence type="ECO:0000256" key="7">
    <source>
        <dbReference type="ARBA" id="ARBA00023029"/>
    </source>
</evidence>
<dbReference type="InterPro" id="IPR013049">
    <property type="entry name" value="Spo11/TopoVI_A_N"/>
</dbReference>
<evidence type="ECO:0000256" key="10">
    <source>
        <dbReference type="PROSITE-ProRule" id="PRU01385"/>
    </source>
</evidence>
<dbReference type="GO" id="GO:0003677">
    <property type="term" value="F:DNA binding"/>
    <property type="evidence" value="ECO:0007669"/>
    <property type="project" value="UniProtKB-UniRule"/>
</dbReference>
<protein>
    <recommendedName>
        <fullName evidence="4">DNA topoisomerase (ATP-hydrolyzing)</fullName>
        <ecNumber evidence="4">5.6.2.2</ecNumber>
    </recommendedName>
</protein>
<dbReference type="PANTHER" id="PTHR10848">
    <property type="entry name" value="MEIOTIC RECOMBINATION PROTEIN SPO11"/>
    <property type="match status" value="1"/>
</dbReference>
<dbReference type="InterPro" id="IPR036388">
    <property type="entry name" value="WH-like_DNA-bd_sf"/>
</dbReference>
<dbReference type="AlphaFoldDB" id="A0A0G2USN4"/>
<evidence type="ECO:0000256" key="8">
    <source>
        <dbReference type="ARBA" id="ARBA00023125"/>
    </source>
</evidence>
<dbReference type="GO" id="GO:0007131">
    <property type="term" value="P:reciprocal meiotic recombination"/>
    <property type="evidence" value="ECO:0007669"/>
    <property type="project" value="TreeGrafter"/>
</dbReference>
<dbReference type="GO" id="GO:0005524">
    <property type="term" value="F:ATP binding"/>
    <property type="evidence" value="ECO:0007669"/>
    <property type="project" value="InterPro"/>
</dbReference>
<evidence type="ECO:0000256" key="4">
    <source>
        <dbReference type="ARBA" id="ARBA00012895"/>
    </source>
</evidence>
<sequence>MAATASQSVLDAQGARLHQRFQARSLVERQAESAYSYVRVFKMVQIAHELVTTGKQATQRELYYRLLQPPFFQTTREVNEAIQDAISVLRVPRAALGICCSSRGAVAGRLLIQEQPGAGWIDCSSQGIAGKSIPGNSAAIHAMQFQTDASFIIVVEKDAVFQRLAEDQFFHTVPSIIVTAKGMPDMSTRLFLSALHEAFPCLPVLGVVDWNPSGMAILGVYKYGSVRMGLESPRYAVPALKWLGVRRHMLEGADEEVWQPLSSRDKALLRSLRQGALRHSRSWQAEADLMEKYGSKAEIEAIYSLCGMGGLADVLATAIFRGDYA</sequence>
<dbReference type="PROSITE" id="PS52041">
    <property type="entry name" value="TOPO_IIB"/>
    <property type="match status" value="1"/>
</dbReference>
<dbReference type="GO" id="GO:0000706">
    <property type="term" value="P:meiotic DNA double-strand break processing"/>
    <property type="evidence" value="ECO:0007669"/>
    <property type="project" value="TreeGrafter"/>
</dbReference>
<evidence type="ECO:0000256" key="1">
    <source>
        <dbReference type="ARBA" id="ARBA00000185"/>
    </source>
</evidence>
<evidence type="ECO:0000256" key="9">
    <source>
        <dbReference type="ARBA" id="ARBA00023235"/>
    </source>
</evidence>
<dbReference type="SUPFAM" id="SSF56726">
    <property type="entry name" value="DNA topoisomerase IV, alpha subunit"/>
    <property type="match status" value="1"/>
</dbReference>
<dbReference type="InterPro" id="IPR036078">
    <property type="entry name" value="Spo11/TopoVI_A_sf"/>
</dbReference>
<evidence type="ECO:0000256" key="5">
    <source>
        <dbReference type="ARBA" id="ARBA00022723"/>
    </source>
</evidence>
<evidence type="ECO:0000256" key="2">
    <source>
        <dbReference type="ARBA" id="ARBA00001946"/>
    </source>
</evidence>
<dbReference type="EC" id="5.6.2.2" evidence="4"/>
<evidence type="ECO:0000313" key="13">
    <source>
        <dbReference type="EMBL" id="AKI32515.1"/>
    </source>
</evidence>
<evidence type="ECO:0000256" key="3">
    <source>
        <dbReference type="ARBA" id="ARBA00006559"/>
    </source>
</evidence>
<comment type="catalytic activity">
    <reaction evidence="1 10">
        <text>ATP-dependent breakage, passage and rejoining of double-stranded DNA.</text>
        <dbReference type="EC" id="5.6.2.2"/>
    </reaction>
</comment>
<evidence type="ECO:0000259" key="12">
    <source>
        <dbReference type="Pfam" id="PF21180"/>
    </source>
</evidence>
<dbReference type="InterPro" id="IPR034136">
    <property type="entry name" value="TOPRIM_Topo6A/Spo11"/>
</dbReference>
<keyword evidence="6" id="KW-0460">Magnesium</keyword>
<organism evidence="13">
    <name type="scientific">Eremochloris sphaerica</name>
    <dbReference type="NCBI Taxonomy" id="1653800"/>
    <lineage>
        <taxon>Eukaryota</taxon>
        <taxon>Viridiplantae</taxon>
        <taxon>Chlorophyta</taxon>
        <taxon>core chlorophytes</taxon>
        <taxon>Trebouxiophyceae</taxon>
        <taxon>Trebouxiophyceae incertae sedis</taxon>
        <taxon>Eremochloris</taxon>
    </lineage>
</organism>
<reference evidence="13" key="1">
    <citation type="submission" date="2014-12" db="EMBL/GenBank/DDBJ databases">
        <title>Meiotic genes and sexual reproduction in the green algal class Trebouxiophyceae (Chlorophyta).</title>
        <authorList>
            <person name="Fucikova K."/>
            <person name="Pazoutova M."/>
            <person name="Rindi F."/>
        </authorList>
    </citation>
    <scope>NUCLEOTIDE SEQUENCE</scope>
    <source>
        <strain evidence="13">BCP-MX219VF25</strain>
    </source>
</reference>
<comment type="cofactor">
    <cofactor evidence="2">
        <name>Mg(2+)</name>
        <dbReference type="ChEBI" id="CHEBI:18420"/>
    </cofactor>
</comment>
<dbReference type="CDD" id="cd00223">
    <property type="entry name" value="TOPRIM_TopoIIB_SPO"/>
    <property type="match status" value="1"/>
</dbReference>
<gene>
    <name evidence="13" type="primary">spo11</name>
</gene>
<keyword evidence="7 10" id="KW-0799">Topoisomerase</keyword>
<proteinExistence type="inferred from homology"/>
<dbReference type="InterPro" id="IPR002815">
    <property type="entry name" value="Spo11/TopoVI_A"/>
</dbReference>
<keyword evidence="9 10" id="KW-0413">Isomerase</keyword>
<evidence type="ECO:0000256" key="6">
    <source>
        <dbReference type="ARBA" id="ARBA00022842"/>
    </source>
</evidence>
<dbReference type="PANTHER" id="PTHR10848:SF0">
    <property type="entry name" value="MEIOTIC RECOMBINATION PROTEIN SPO11"/>
    <property type="match status" value="1"/>
</dbReference>
<feature type="active site" description="O-(5'-phospho-DNA)-tyrosine intermediate" evidence="10">
    <location>
        <position position="64"/>
    </location>
</feature>
<dbReference type="Pfam" id="PF04406">
    <property type="entry name" value="TP6A_N"/>
    <property type="match status" value="1"/>
</dbReference>
<dbReference type="Gene3D" id="3.40.1360.10">
    <property type="match status" value="1"/>
</dbReference>
<dbReference type="GO" id="GO:0000228">
    <property type="term" value="C:nuclear chromosome"/>
    <property type="evidence" value="ECO:0007669"/>
    <property type="project" value="TreeGrafter"/>
</dbReference>
<dbReference type="GO" id="GO:0046872">
    <property type="term" value="F:metal ion binding"/>
    <property type="evidence" value="ECO:0007669"/>
    <property type="project" value="UniProtKB-KW"/>
</dbReference>
<comment type="similarity">
    <text evidence="3 10">Belongs to the TOP6A family.</text>
</comment>
<dbReference type="Pfam" id="PF21180">
    <property type="entry name" value="TOP6A-Spo11_Toprim"/>
    <property type="match status" value="1"/>
</dbReference>
<name>A0A0G2USN4_9CHLO</name>
<feature type="domain" description="Spo11/DNA topoisomerase VI subunit A N-terminal" evidence="11">
    <location>
        <begin position="38"/>
        <end position="98"/>
    </location>
</feature>
<evidence type="ECO:0000259" key="11">
    <source>
        <dbReference type="Pfam" id="PF04406"/>
    </source>
</evidence>
<dbReference type="GO" id="GO:0042138">
    <property type="term" value="P:meiotic DNA double-strand break formation"/>
    <property type="evidence" value="ECO:0007669"/>
    <property type="project" value="TreeGrafter"/>
</dbReference>
<feature type="non-terminal residue" evidence="13">
    <location>
        <position position="1"/>
    </location>
</feature>
<keyword evidence="5" id="KW-0479">Metal-binding</keyword>
<dbReference type="EMBL" id="KP259566">
    <property type="protein sequence ID" value="AKI32515.1"/>
    <property type="molecule type" value="Genomic_DNA"/>
</dbReference>
<dbReference type="Gene3D" id="1.10.10.10">
    <property type="entry name" value="Winged helix-like DNA-binding domain superfamily/Winged helix DNA-binding domain"/>
    <property type="match status" value="1"/>
</dbReference>